<comment type="caution">
    <text evidence="2">The sequence shown here is derived from an EMBL/GenBank/DDBJ whole genome shotgun (WGS) entry which is preliminary data.</text>
</comment>
<reference evidence="2 3" key="1">
    <citation type="submission" date="2020-08" db="EMBL/GenBank/DDBJ databases">
        <title>Genomic Encyclopedia of Type Strains, Phase III (KMG-III): the genomes of soil and plant-associated and newly described type strains.</title>
        <authorList>
            <person name="Whitman W."/>
        </authorList>
    </citation>
    <scope>NUCLEOTIDE SEQUENCE [LARGE SCALE GENOMIC DNA]</scope>
    <source>
        <strain evidence="2 3">CECT 7341</strain>
    </source>
</reference>
<feature type="region of interest" description="Disordered" evidence="1">
    <location>
        <begin position="159"/>
        <end position="181"/>
    </location>
</feature>
<gene>
    <name evidence="2" type="ORF">FHR95_000243</name>
</gene>
<dbReference type="Proteomes" id="UP000563050">
    <property type="component" value="Unassembled WGS sequence"/>
</dbReference>
<evidence type="ECO:0000313" key="2">
    <source>
        <dbReference type="EMBL" id="MBB3182719.1"/>
    </source>
</evidence>
<protein>
    <submittedName>
        <fullName evidence="2">Uncharacterized protein</fullName>
    </submittedName>
</protein>
<dbReference type="EMBL" id="JACHXQ010000001">
    <property type="protein sequence ID" value="MBB3182719.1"/>
    <property type="molecule type" value="Genomic_DNA"/>
</dbReference>
<evidence type="ECO:0000313" key="3">
    <source>
        <dbReference type="Proteomes" id="UP000563050"/>
    </source>
</evidence>
<dbReference type="RefSeq" id="WP_183313055.1">
    <property type="nucleotide sequence ID" value="NZ_JACHXQ010000001.1"/>
</dbReference>
<proteinExistence type="predicted"/>
<organism evidence="2 3">
    <name type="scientific">Halomonas fontilapidosi</name>
    <dbReference type="NCBI Taxonomy" id="616675"/>
    <lineage>
        <taxon>Bacteria</taxon>
        <taxon>Pseudomonadati</taxon>
        <taxon>Pseudomonadota</taxon>
        <taxon>Gammaproteobacteria</taxon>
        <taxon>Oceanospirillales</taxon>
        <taxon>Halomonadaceae</taxon>
        <taxon>Halomonas</taxon>
    </lineage>
</organism>
<evidence type="ECO:0000256" key="1">
    <source>
        <dbReference type="SAM" id="MobiDB-lite"/>
    </source>
</evidence>
<keyword evidence="3" id="KW-1185">Reference proteome</keyword>
<feature type="compositionally biased region" description="Basic and acidic residues" evidence="1">
    <location>
        <begin position="159"/>
        <end position="173"/>
    </location>
</feature>
<name>A0A7W5GXS6_9GAMM</name>
<dbReference type="AlphaFoldDB" id="A0A7W5GXS6"/>
<sequence length="225" mass="25336">MADELKAIQAELDSLLDRLSAHLEHDAEPSPGREDAARVVLHYAREGRSLEASVCTARDVARGRWQGPKITPTSRLGELADSDHPEGLAPLVEAMRAIWEWQWHRFPLEDKHAAAMARAVDAWSSKQCQFIGENLGLELTPKRCGGVRQVDPRGAVREMAAHDARSRHQHDPTENPTGTGLFERVGEHYALSEGATRRAYYADEIKELWKEIERIEAGFRRDDKT</sequence>
<accession>A0A7W5GXS6</accession>